<dbReference type="InterPro" id="IPR027417">
    <property type="entry name" value="P-loop_NTPase"/>
</dbReference>
<comment type="caution">
    <text evidence="3">The sequence shown here is derived from an EMBL/GenBank/DDBJ whole genome shotgun (WGS) entry which is preliminary data.</text>
</comment>
<name>A0A537L9J4_9BACT</name>
<dbReference type="SUPFAM" id="SSF52540">
    <property type="entry name" value="P-loop containing nucleoside triphosphate hydrolases"/>
    <property type="match status" value="1"/>
</dbReference>
<sequence length="219" mass="24293">MTQRDLRTPHRLLPEQLRWACDPKTFPFKTTAELKADEVIVGQDRAVRALELALTIQQPGYNVYISGPVGTGRTTYARKKVQAVAAAKPAPPDWCYVYNFQQPDQPAALSPPSGSGVKFRKDIDELMDELKDAIRKVFASETFETRRRELVQSFEQRIADVWQELETKADGAGRSLWRADHPGAVQPAPGGAAERDHPPRPRAARGSGRSGAQGPDHRA</sequence>
<reference evidence="3 4" key="1">
    <citation type="journal article" date="2019" name="Nat. Microbiol.">
        <title>Mediterranean grassland soil C-N compound turnover is dependent on rainfall and depth, and is mediated by genomically divergent microorganisms.</title>
        <authorList>
            <person name="Diamond S."/>
            <person name="Andeer P.F."/>
            <person name="Li Z."/>
            <person name="Crits-Christoph A."/>
            <person name="Burstein D."/>
            <person name="Anantharaman K."/>
            <person name="Lane K.R."/>
            <person name="Thomas B.C."/>
            <person name="Pan C."/>
            <person name="Northen T.R."/>
            <person name="Banfield J.F."/>
        </authorList>
    </citation>
    <scope>NUCLEOTIDE SEQUENCE [LARGE SCALE GENOMIC DNA]</scope>
    <source>
        <strain evidence="3">NP_4</strain>
    </source>
</reference>
<evidence type="ECO:0000259" key="2">
    <source>
        <dbReference type="Pfam" id="PF20437"/>
    </source>
</evidence>
<feature type="compositionally biased region" description="Low complexity" evidence="1">
    <location>
        <begin position="182"/>
        <end position="192"/>
    </location>
</feature>
<dbReference type="Pfam" id="PF20437">
    <property type="entry name" value="LonC_helical"/>
    <property type="match status" value="1"/>
</dbReference>
<dbReference type="InterPro" id="IPR046844">
    <property type="entry name" value="Lon-like_helical"/>
</dbReference>
<dbReference type="Proteomes" id="UP000319353">
    <property type="component" value="Unassembled WGS sequence"/>
</dbReference>
<protein>
    <recommendedName>
        <fullName evidence="2">Lon-like helical domain-containing protein</fullName>
    </recommendedName>
</protein>
<feature type="domain" description="Lon-like helical" evidence="2">
    <location>
        <begin position="93"/>
        <end position="126"/>
    </location>
</feature>
<evidence type="ECO:0000313" key="4">
    <source>
        <dbReference type="Proteomes" id="UP000319353"/>
    </source>
</evidence>
<evidence type="ECO:0000313" key="3">
    <source>
        <dbReference type="EMBL" id="TMJ04688.1"/>
    </source>
</evidence>
<proteinExistence type="predicted"/>
<evidence type="ECO:0000256" key="1">
    <source>
        <dbReference type="SAM" id="MobiDB-lite"/>
    </source>
</evidence>
<accession>A0A537L9J4</accession>
<dbReference type="Gene3D" id="3.40.50.300">
    <property type="entry name" value="P-loop containing nucleotide triphosphate hydrolases"/>
    <property type="match status" value="1"/>
</dbReference>
<dbReference type="AlphaFoldDB" id="A0A537L9J4"/>
<gene>
    <name evidence="3" type="ORF">E6H01_04005</name>
</gene>
<feature type="compositionally biased region" description="Low complexity" evidence="1">
    <location>
        <begin position="204"/>
        <end position="219"/>
    </location>
</feature>
<feature type="region of interest" description="Disordered" evidence="1">
    <location>
        <begin position="174"/>
        <end position="219"/>
    </location>
</feature>
<dbReference type="EMBL" id="VBAL01000037">
    <property type="protein sequence ID" value="TMJ04688.1"/>
    <property type="molecule type" value="Genomic_DNA"/>
</dbReference>
<organism evidence="3 4">
    <name type="scientific">Candidatus Segetimicrobium genomatis</name>
    <dbReference type="NCBI Taxonomy" id="2569760"/>
    <lineage>
        <taxon>Bacteria</taxon>
        <taxon>Bacillati</taxon>
        <taxon>Candidatus Sysuimicrobiota</taxon>
        <taxon>Candidatus Sysuimicrobiia</taxon>
        <taxon>Candidatus Sysuimicrobiales</taxon>
        <taxon>Candidatus Segetimicrobiaceae</taxon>
        <taxon>Candidatus Segetimicrobium</taxon>
    </lineage>
</organism>